<dbReference type="Proteomes" id="UP000181909">
    <property type="component" value="Unassembled WGS sequence"/>
</dbReference>
<feature type="region of interest" description="Disordered" evidence="1">
    <location>
        <begin position="295"/>
        <end position="315"/>
    </location>
</feature>
<evidence type="ECO:0000313" key="4">
    <source>
        <dbReference type="Proteomes" id="UP000181909"/>
    </source>
</evidence>
<accession>A0A1K2BAP9</accession>
<dbReference type="STRING" id="1893.SAMN02787144_1008140"/>
<dbReference type="Pfam" id="PF01636">
    <property type="entry name" value="APH"/>
    <property type="match status" value="1"/>
</dbReference>
<feature type="compositionally biased region" description="Gly residues" evidence="1">
    <location>
        <begin position="296"/>
        <end position="307"/>
    </location>
</feature>
<dbReference type="OrthoDB" id="9797603at2"/>
<dbReference type="SUPFAM" id="SSF56112">
    <property type="entry name" value="Protein kinase-like (PK-like)"/>
    <property type="match status" value="1"/>
</dbReference>
<proteinExistence type="predicted"/>
<dbReference type="InterPro" id="IPR002575">
    <property type="entry name" value="Aminoglycoside_PTrfase"/>
</dbReference>
<dbReference type="InterPro" id="IPR011009">
    <property type="entry name" value="Kinase-like_dom_sf"/>
</dbReference>
<keyword evidence="3" id="KW-0418">Kinase</keyword>
<reference evidence="3 4" key="1">
    <citation type="submission" date="2016-11" db="EMBL/GenBank/DDBJ databases">
        <authorList>
            <person name="Jaros S."/>
            <person name="Januszkiewicz K."/>
            <person name="Wedrychowicz H."/>
        </authorList>
    </citation>
    <scope>NUCLEOTIDE SEQUENCE [LARGE SCALE GENOMIC DNA]</scope>
    <source>
        <strain evidence="3 4">OK807</strain>
    </source>
</reference>
<gene>
    <name evidence="3" type="ORF">SAMN02787144_1008140</name>
</gene>
<organism evidence="3 4">
    <name type="scientific">Streptomyces atratus</name>
    <dbReference type="NCBI Taxonomy" id="1893"/>
    <lineage>
        <taxon>Bacteria</taxon>
        <taxon>Bacillati</taxon>
        <taxon>Actinomycetota</taxon>
        <taxon>Actinomycetes</taxon>
        <taxon>Kitasatosporales</taxon>
        <taxon>Streptomycetaceae</taxon>
        <taxon>Streptomyces</taxon>
    </lineage>
</organism>
<dbReference type="EMBL" id="FPJO01000008">
    <property type="protein sequence ID" value="SFX95863.1"/>
    <property type="molecule type" value="Genomic_DNA"/>
</dbReference>
<feature type="domain" description="Aminoglycoside phosphotransferase" evidence="2">
    <location>
        <begin position="39"/>
        <end position="261"/>
    </location>
</feature>
<dbReference type="GO" id="GO:0016301">
    <property type="term" value="F:kinase activity"/>
    <property type="evidence" value="ECO:0007669"/>
    <property type="project" value="UniProtKB-KW"/>
</dbReference>
<sequence>MRPGKMHADEPDFTESLVHRLIASQFPDWAGLPVEPVVPVGTSHAMYRLGEDLVVRLPRTAGTAGEVDMEQRWLPRLAPRLPAAIPVPLGRGVPAEDYPWHWSVFRWLDGANPVVGQLAEPGLFATDLADFVTALHRIDPAGAPPSFRSEPLAARDASTRAALAELHEAVDTGAALAVWEAALSACAPTGPAVWIHADLQPGNLLLANGRLSAVIDFGCMGLGDAAVDLIAAWYLLPAHARGTFRTAVHADDAAWARGRGWALSTALGELRYYRESNPAMAAIARHVIREVLTDGESGGGSGGGSGGNSREQHAV</sequence>
<dbReference type="Gene3D" id="3.90.1200.10">
    <property type="match status" value="1"/>
</dbReference>
<protein>
    <submittedName>
        <fullName evidence="3">Predicted kinase, aminoglycoside phosphotransferase (APT) family</fullName>
    </submittedName>
</protein>
<dbReference type="CDD" id="cd05155">
    <property type="entry name" value="APH_ChoK_like_1"/>
    <property type="match status" value="1"/>
</dbReference>
<evidence type="ECO:0000313" key="3">
    <source>
        <dbReference type="EMBL" id="SFX95863.1"/>
    </source>
</evidence>
<name>A0A1K2BAP9_STRAR</name>
<dbReference type="InterPro" id="IPR051678">
    <property type="entry name" value="AGP_Transferase"/>
</dbReference>
<evidence type="ECO:0000256" key="1">
    <source>
        <dbReference type="SAM" id="MobiDB-lite"/>
    </source>
</evidence>
<keyword evidence="3" id="KW-0808">Transferase</keyword>
<evidence type="ECO:0000259" key="2">
    <source>
        <dbReference type="Pfam" id="PF01636"/>
    </source>
</evidence>
<dbReference type="PANTHER" id="PTHR21310">
    <property type="entry name" value="AMINOGLYCOSIDE PHOSPHOTRANSFERASE-RELATED-RELATED"/>
    <property type="match status" value="1"/>
</dbReference>
<dbReference type="Gene3D" id="3.30.200.20">
    <property type="entry name" value="Phosphorylase Kinase, domain 1"/>
    <property type="match status" value="1"/>
</dbReference>
<dbReference type="AlphaFoldDB" id="A0A1K2BAP9"/>
<dbReference type="PANTHER" id="PTHR21310:SF42">
    <property type="entry name" value="BIFUNCTIONAL AAC_APH"/>
    <property type="match status" value="1"/>
</dbReference>
<dbReference type="RefSeq" id="WP_072486045.1">
    <property type="nucleotide sequence ID" value="NZ_CP108276.1"/>
</dbReference>